<dbReference type="PANTHER" id="PTHR46797">
    <property type="entry name" value="HTH-TYPE TRANSCRIPTIONAL REGULATOR"/>
    <property type="match status" value="1"/>
</dbReference>
<feature type="domain" description="HTH cro/C1-type" evidence="2">
    <location>
        <begin position="12"/>
        <end position="66"/>
    </location>
</feature>
<dbReference type="RefSeq" id="WP_262394900.1">
    <property type="nucleotide sequence ID" value="NZ_JACRTD010000003.1"/>
</dbReference>
<dbReference type="Pfam" id="PF12844">
    <property type="entry name" value="HTH_19"/>
    <property type="match status" value="1"/>
</dbReference>
<evidence type="ECO:0000259" key="2">
    <source>
        <dbReference type="PROSITE" id="PS50943"/>
    </source>
</evidence>
<dbReference type="SUPFAM" id="SSF51182">
    <property type="entry name" value="RmlC-like cupins"/>
    <property type="match status" value="1"/>
</dbReference>
<comment type="caution">
    <text evidence="3">The sequence shown here is derived from an EMBL/GenBank/DDBJ whole genome shotgun (WGS) entry which is preliminary data.</text>
</comment>
<dbReference type="Pfam" id="PF07883">
    <property type="entry name" value="Cupin_2"/>
    <property type="match status" value="1"/>
</dbReference>
<proteinExistence type="predicted"/>
<reference evidence="3" key="1">
    <citation type="submission" date="2020-08" db="EMBL/GenBank/DDBJ databases">
        <title>Genome public.</title>
        <authorList>
            <person name="Liu C."/>
            <person name="Sun Q."/>
        </authorList>
    </citation>
    <scope>NUCLEOTIDE SEQUENCE</scope>
    <source>
        <strain evidence="3">NSJ-64</strain>
    </source>
</reference>
<dbReference type="PROSITE" id="PS50943">
    <property type="entry name" value="HTH_CROC1"/>
    <property type="match status" value="1"/>
</dbReference>
<accession>A0A926IHB7</accession>
<dbReference type="InterPro" id="IPR050807">
    <property type="entry name" value="TransReg_Diox_bact_type"/>
</dbReference>
<dbReference type="CDD" id="cd02209">
    <property type="entry name" value="cupin_XRE_C"/>
    <property type="match status" value="1"/>
</dbReference>
<dbReference type="SMART" id="SM00530">
    <property type="entry name" value="HTH_XRE"/>
    <property type="match status" value="1"/>
</dbReference>
<name>A0A926IHB7_9FIRM</name>
<dbReference type="Gene3D" id="1.10.260.40">
    <property type="entry name" value="lambda repressor-like DNA-binding domains"/>
    <property type="match status" value="1"/>
</dbReference>
<dbReference type="InterPro" id="IPR014710">
    <property type="entry name" value="RmlC-like_jellyroll"/>
</dbReference>
<keyword evidence="1" id="KW-0238">DNA-binding</keyword>
<dbReference type="InterPro" id="IPR011051">
    <property type="entry name" value="RmlC_Cupin_sf"/>
</dbReference>
<dbReference type="Proteomes" id="UP000623678">
    <property type="component" value="Unassembled WGS sequence"/>
</dbReference>
<evidence type="ECO:0000313" key="3">
    <source>
        <dbReference type="EMBL" id="MBC8585121.1"/>
    </source>
</evidence>
<dbReference type="EMBL" id="JACRTD010000003">
    <property type="protein sequence ID" value="MBC8585121.1"/>
    <property type="molecule type" value="Genomic_DNA"/>
</dbReference>
<dbReference type="AlphaFoldDB" id="A0A926IHB7"/>
<dbReference type="InterPro" id="IPR013096">
    <property type="entry name" value="Cupin_2"/>
</dbReference>
<dbReference type="InterPro" id="IPR001387">
    <property type="entry name" value="Cro/C1-type_HTH"/>
</dbReference>
<evidence type="ECO:0000313" key="4">
    <source>
        <dbReference type="Proteomes" id="UP000623678"/>
    </source>
</evidence>
<dbReference type="GO" id="GO:0003677">
    <property type="term" value="F:DNA binding"/>
    <property type="evidence" value="ECO:0007669"/>
    <property type="project" value="UniProtKB-KW"/>
</dbReference>
<dbReference type="GO" id="GO:0003700">
    <property type="term" value="F:DNA-binding transcription factor activity"/>
    <property type="evidence" value="ECO:0007669"/>
    <property type="project" value="TreeGrafter"/>
</dbReference>
<sequence length="196" mass="22531">MQDQIQEIAQRIRTLREILEFTPEYMANETGITPEEYLDCENGKSDFSFTFLYNCAQVFHVDIVELLTGETPKLSFYSIVRKGSGLNINRRKGFTYHHMAYRFNNKTAEPFLVTAPYFEEEQDKPIHLSYHEGQEFDYILSGSLKVQMEGHTEVLNEGDAIYYDSGHGHGMIATGGKECKFLAIVMKSETQGEEEE</sequence>
<dbReference type="SUPFAM" id="SSF47413">
    <property type="entry name" value="lambda repressor-like DNA-binding domains"/>
    <property type="match status" value="1"/>
</dbReference>
<dbReference type="PANTHER" id="PTHR46797:SF19">
    <property type="entry name" value="BLL2473 PROTEIN"/>
    <property type="match status" value="1"/>
</dbReference>
<organism evidence="3 4">
    <name type="scientific">Youxingia wuxianensis</name>
    <dbReference type="NCBI Taxonomy" id="2763678"/>
    <lineage>
        <taxon>Bacteria</taxon>
        <taxon>Bacillati</taxon>
        <taxon>Bacillota</taxon>
        <taxon>Clostridia</taxon>
        <taxon>Eubacteriales</taxon>
        <taxon>Oscillospiraceae</taxon>
        <taxon>Youxingia</taxon>
    </lineage>
</organism>
<dbReference type="Gene3D" id="2.60.120.10">
    <property type="entry name" value="Jelly Rolls"/>
    <property type="match status" value="1"/>
</dbReference>
<gene>
    <name evidence="3" type="ORF">H8705_05945</name>
</gene>
<evidence type="ECO:0000256" key="1">
    <source>
        <dbReference type="ARBA" id="ARBA00023125"/>
    </source>
</evidence>
<dbReference type="GO" id="GO:0005829">
    <property type="term" value="C:cytosol"/>
    <property type="evidence" value="ECO:0007669"/>
    <property type="project" value="TreeGrafter"/>
</dbReference>
<protein>
    <submittedName>
        <fullName evidence="3">Helix-turn-helix transcriptional regulator</fullName>
    </submittedName>
</protein>
<dbReference type="InterPro" id="IPR010982">
    <property type="entry name" value="Lambda_DNA-bd_dom_sf"/>
</dbReference>
<keyword evidence="4" id="KW-1185">Reference proteome</keyword>
<dbReference type="CDD" id="cd00093">
    <property type="entry name" value="HTH_XRE"/>
    <property type="match status" value="1"/>
</dbReference>